<dbReference type="Proteomes" id="UP000516093">
    <property type="component" value="Chromosome"/>
</dbReference>
<protein>
    <submittedName>
        <fullName evidence="3">Uncharacterized protein</fullName>
    </submittedName>
</protein>
<dbReference type="AlphaFoldDB" id="A0A7H0GZK7"/>
<gene>
    <name evidence="3" type="ORF">H9L05_09375</name>
</gene>
<dbReference type="KEGG" id="hqi:H9L05_09375"/>
<keyword evidence="2" id="KW-0472">Membrane</keyword>
<organism evidence="3 4">
    <name type="scientific">Hymenobacter qilianensis</name>
    <dbReference type="NCBI Taxonomy" id="1385715"/>
    <lineage>
        <taxon>Bacteria</taxon>
        <taxon>Pseudomonadati</taxon>
        <taxon>Bacteroidota</taxon>
        <taxon>Cytophagia</taxon>
        <taxon>Cytophagales</taxon>
        <taxon>Hymenobacteraceae</taxon>
        <taxon>Hymenobacter</taxon>
    </lineage>
</organism>
<evidence type="ECO:0000256" key="1">
    <source>
        <dbReference type="SAM" id="MobiDB-lite"/>
    </source>
</evidence>
<dbReference type="PROSITE" id="PS51257">
    <property type="entry name" value="PROKAR_LIPOPROTEIN"/>
    <property type="match status" value="1"/>
</dbReference>
<evidence type="ECO:0000313" key="4">
    <source>
        <dbReference type="Proteomes" id="UP000516093"/>
    </source>
</evidence>
<name>A0A7H0GZK7_9BACT</name>
<accession>A0A7H0GZK7</accession>
<keyword evidence="2" id="KW-0812">Transmembrane</keyword>
<feature type="region of interest" description="Disordered" evidence="1">
    <location>
        <begin position="120"/>
        <end position="143"/>
    </location>
</feature>
<sequence>MYSKKTALQHLYLVAGCLLVADLLPRWQESWFVAESGNFSTSIIVSLVLVLGLFKRWRNAFNLMLGWLILRLCFSAIVLYNNLDNDDPIVGHLLTNTLNLAALGILCCSSDLKRYLNDRPQNLTQQPEPTNAKAAGRSDQAAF</sequence>
<reference evidence="3 4" key="1">
    <citation type="submission" date="2020-08" db="EMBL/GenBank/DDBJ databases">
        <title>Genome sequence of Hymenobacter qilianensis JCM 19763T.</title>
        <authorList>
            <person name="Hyun D.-W."/>
            <person name="Bae J.-W."/>
        </authorList>
    </citation>
    <scope>NUCLEOTIDE SEQUENCE [LARGE SCALE GENOMIC DNA]</scope>
    <source>
        <strain evidence="3 4">JCM 19763</strain>
    </source>
</reference>
<keyword evidence="4" id="KW-1185">Reference proteome</keyword>
<keyword evidence="2" id="KW-1133">Transmembrane helix</keyword>
<feature type="transmembrane region" description="Helical" evidence="2">
    <location>
        <begin position="61"/>
        <end position="83"/>
    </location>
</feature>
<evidence type="ECO:0000256" key="2">
    <source>
        <dbReference type="SAM" id="Phobius"/>
    </source>
</evidence>
<feature type="compositionally biased region" description="Polar residues" evidence="1">
    <location>
        <begin position="120"/>
        <end position="129"/>
    </location>
</feature>
<proteinExistence type="predicted"/>
<feature type="transmembrane region" description="Helical" evidence="2">
    <location>
        <begin position="36"/>
        <end position="54"/>
    </location>
</feature>
<dbReference type="EMBL" id="CP060784">
    <property type="protein sequence ID" value="QNP53723.1"/>
    <property type="molecule type" value="Genomic_DNA"/>
</dbReference>
<dbReference type="RefSeq" id="WP_187733932.1">
    <property type="nucleotide sequence ID" value="NZ_BMFN01000001.1"/>
</dbReference>
<evidence type="ECO:0000313" key="3">
    <source>
        <dbReference type="EMBL" id="QNP53723.1"/>
    </source>
</evidence>
<feature type="transmembrane region" description="Helical" evidence="2">
    <location>
        <begin position="89"/>
        <end position="109"/>
    </location>
</feature>